<feature type="domain" description="BIG2" evidence="1">
    <location>
        <begin position="47"/>
        <end position="123"/>
    </location>
</feature>
<dbReference type="InterPro" id="IPR008964">
    <property type="entry name" value="Invasin/intimin_cell_adhesion"/>
</dbReference>
<sequence>MRLQVTYEKQINTVSSMRTLSVILSTLLLVVGLASCRGDKPTPVVTEATSLTLSPTAITLQVGKTQQLTVTVQPAGQIFTATFTSDKPEVATVDAKGLITAVAEGTAHITAQVGKLTQQCVVTVSNTAPAVKLEVETTALSIKKGGNARINYTVTPADTPVTFTSDKPDIATVDAQGLVTGVAAGSATIAVSAAGQSASVAVMVTEDQGGGTTDQTELPLLKFAIEQDAQGVPVDADVLKHEQAVGRTLKPVTIGKGSDGGDLTFPGFVNTALTITGAVYGLSIQSGEKVIIAFSKESLAACPRTQAMLADYGFDHLEQSKFQNGTPCKIGTKSDNSSIQVTIYDEPNSELQSTLIIEFLEKRELPTAHPILPNAKDFPDYATFATGDVAKIKEFESTLGFRNFDAEKSNEDAKNLLFETKQESIPESNFQLVYYVSSAKTKFINSIVNVIKGPEDFADPKLKEWFTTNGYGNKFETHADKGYAYGWDASSKIFCQIFIKEGVTFIQIFEKQQSQSASQMRRLAFEQYKTTSAQPQRARYYKFQHRR</sequence>
<evidence type="ECO:0000313" key="2">
    <source>
        <dbReference type="EMBL" id="AEE11977.1"/>
    </source>
</evidence>
<dbReference type="Pfam" id="PF02368">
    <property type="entry name" value="Big_2"/>
    <property type="match status" value="1"/>
</dbReference>
<dbReference type="HOGENOM" id="CLU_497687_0_0_10"/>
<evidence type="ECO:0000259" key="1">
    <source>
        <dbReference type="SMART" id="SM00635"/>
    </source>
</evidence>
<dbReference type="InterPro" id="IPR003343">
    <property type="entry name" value="Big_2"/>
</dbReference>
<feature type="domain" description="BIG2" evidence="1">
    <location>
        <begin position="129"/>
        <end position="203"/>
    </location>
</feature>
<proteinExistence type="predicted"/>
<dbReference type="Proteomes" id="UP000006545">
    <property type="component" value="Chromosome"/>
</dbReference>
<name>F4KKU4_PORAD</name>
<dbReference type="SMART" id="SM00635">
    <property type="entry name" value="BID_2"/>
    <property type="match status" value="2"/>
</dbReference>
<dbReference type="eggNOG" id="COG5492">
    <property type="taxonomic scope" value="Bacteria"/>
</dbReference>
<dbReference type="InterPro" id="IPR054604">
    <property type="entry name" value="SbsC_Big-like"/>
</dbReference>
<reference evidence="3" key="1">
    <citation type="submission" date="2011-04" db="EMBL/GenBank/DDBJ databases">
        <title>The complete genome of Porphyromonas asaccharolytica DSM 20707.</title>
        <authorList>
            <person name="Lucas S."/>
            <person name="Han J."/>
            <person name="Lapidus A."/>
            <person name="Bruce D."/>
            <person name="Goodwin L."/>
            <person name="Pitluck S."/>
            <person name="Peters L."/>
            <person name="Kyrpides N."/>
            <person name="Mavromatis K."/>
            <person name="Ivanova N."/>
            <person name="Ovchinnikova G."/>
            <person name="Pagani I."/>
            <person name="Lu M."/>
            <person name="Detter J.C."/>
            <person name="Tapia R."/>
            <person name="Han C."/>
            <person name="Land M."/>
            <person name="Hauser L."/>
            <person name="Markowitz V."/>
            <person name="Cheng J.-F."/>
            <person name="Hugenholtz P."/>
            <person name="Woyke T."/>
            <person name="Wu D."/>
            <person name="Gronow S."/>
            <person name="Wellnitz S."/>
            <person name="Brambilla E."/>
            <person name="Klenk H.-P."/>
            <person name="Eisen J.A."/>
        </authorList>
    </citation>
    <scope>NUCLEOTIDE SEQUENCE [LARGE SCALE GENOMIC DNA]</scope>
    <source>
        <strain evidence="3">ATCC 25260 / DSM 20707 / VPI 4198</strain>
    </source>
</reference>
<organism evidence="2 3">
    <name type="scientific">Porphyromonas asaccharolytica (strain ATCC 25260 / DSM 20707 / BCRC 10618 / CCUG 7834 / JCM 6326 / LMG 13178 / VPI 4198 / B440)</name>
    <name type="common">Bacteroides asaccharolyticus</name>
    <dbReference type="NCBI Taxonomy" id="879243"/>
    <lineage>
        <taxon>Bacteria</taxon>
        <taxon>Pseudomonadati</taxon>
        <taxon>Bacteroidota</taxon>
        <taxon>Bacteroidia</taxon>
        <taxon>Bacteroidales</taxon>
        <taxon>Porphyromonadaceae</taxon>
        <taxon>Porphyromonas</taxon>
    </lineage>
</organism>
<dbReference type="STRING" id="879243.Poras_0023"/>
<accession>F4KKU4</accession>
<protein>
    <submittedName>
        <fullName evidence="2">Ig domain protein group 2 domain protein</fullName>
    </submittedName>
</protein>
<dbReference type="AlphaFoldDB" id="F4KKU4"/>
<dbReference type="KEGG" id="pah:Poras_0023"/>
<dbReference type="Pfam" id="PF22359">
    <property type="entry name" value="Big-like"/>
    <property type="match status" value="1"/>
</dbReference>
<keyword evidence="3" id="KW-1185">Reference proteome</keyword>
<evidence type="ECO:0000313" key="3">
    <source>
        <dbReference type="Proteomes" id="UP000006545"/>
    </source>
</evidence>
<dbReference type="EMBL" id="CP002689">
    <property type="protein sequence ID" value="AEE11977.1"/>
    <property type="molecule type" value="Genomic_DNA"/>
</dbReference>
<dbReference type="Gene3D" id="2.60.40.1080">
    <property type="match status" value="2"/>
</dbReference>
<gene>
    <name evidence="2" type="ordered locus">Poras_0023</name>
</gene>
<dbReference type="SUPFAM" id="SSF49373">
    <property type="entry name" value="Invasin/intimin cell-adhesion fragments"/>
    <property type="match status" value="2"/>
</dbReference>